<dbReference type="EMBL" id="JRLY01000009">
    <property type="protein sequence ID" value="KGO92482.1"/>
    <property type="molecule type" value="Genomic_DNA"/>
</dbReference>
<dbReference type="AlphaFoldDB" id="A0A0A2MIL8"/>
<organism evidence="2 3">
    <name type="scientific">Flavobacterium subsaxonicum WB 4.1-42 = DSM 21790</name>
    <dbReference type="NCBI Taxonomy" id="1121898"/>
    <lineage>
        <taxon>Bacteria</taxon>
        <taxon>Pseudomonadati</taxon>
        <taxon>Bacteroidota</taxon>
        <taxon>Flavobacteriia</taxon>
        <taxon>Flavobacteriales</taxon>
        <taxon>Flavobacteriaceae</taxon>
        <taxon>Flavobacterium</taxon>
    </lineage>
</organism>
<evidence type="ECO:0008006" key="4">
    <source>
        <dbReference type="Google" id="ProtNLM"/>
    </source>
</evidence>
<keyword evidence="1" id="KW-0472">Membrane</keyword>
<gene>
    <name evidence="2" type="ORF">Q766_11910</name>
</gene>
<dbReference type="Proteomes" id="UP000030111">
    <property type="component" value="Unassembled WGS sequence"/>
</dbReference>
<proteinExistence type="predicted"/>
<protein>
    <recommendedName>
        <fullName evidence="4">Lipoprotein</fullName>
    </recommendedName>
</protein>
<evidence type="ECO:0000313" key="3">
    <source>
        <dbReference type="Proteomes" id="UP000030111"/>
    </source>
</evidence>
<keyword evidence="1" id="KW-0812">Transmembrane</keyword>
<sequence>MKNFINLINFRLLLLHFLATWLISCASQIIVKMWFTDFLEEYHQAANKWDIIEKYNGFLFLLYLSIGALTGLLLSFSISLYIVIKQKWGWAHSVLLFWILFILILYDKTGAKYSEVIPNKFGYLSYLIINAALLITLALPIFFSGRINKFIALGSRLKS</sequence>
<dbReference type="RefSeq" id="WP_026991485.1">
    <property type="nucleotide sequence ID" value="NZ_AUGP01000029.1"/>
</dbReference>
<accession>A0A0A2MIL8</accession>
<dbReference type="PROSITE" id="PS51257">
    <property type="entry name" value="PROKAR_LIPOPROTEIN"/>
    <property type="match status" value="1"/>
</dbReference>
<keyword evidence="1" id="KW-1133">Transmembrane helix</keyword>
<comment type="caution">
    <text evidence="2">The sequence shown here is derived from an EMBL/GenBank/DDBJ whole genome shotgun (WGS) entry which is preliminary data.</text>
</comment>
<feature type="transmembrane region" description="Helical" evidence="1">
    <location>
        <begin position="88"/>
        <end position="106"/>
    </location>
</feature>
<feature type="transmembrane region" description="Helical" evidence="1">
    <location>
        <begin position="121"/>
        <end position="143"/>
    </location>
</feature>
<dbReference type="STRING" id="1121898.GCA_000422725_03519"/>
<feature type="transmembrane region" description="Helical" evidence="1">
    <location>
        <begin position="12"/>
        <end position="35"/>
    </location>
</feature>
<reference evidence="2 3" key="1">
    <citation type="submission" date="2013-09" db="EMBL/GenBank/DDBJ databases">
        <authorList>
            <person name="Zeng Z."/>
            <person name="Chen C."/>
        </authorList>
    </citation>
    <scope>NUCLEOTIDE SEQUENCE [LARGE SCALE GENOMIC DNA]</scope>
    <source>
        <strain evidence="2 3">WB 4.1-42</strain>
    </source>
</reference>
<evidence type="ECO:0000256" key="1">
    <source>
        <dbReference type="SAM" id="Phobius"/>
    </source>
</evidence>
<keyword evidence="3" id="KW-1185">Reference proteome</keyword>
<feature type="transmembrane region" description="Helical" evidence="1">
    <location>
        <begin position="55"/>
        <end position="76"/>
    </location>
</feature>
<name>A0A0A2MIL8_9FLAO</name>
<evidence type="ECO:0000313" key="2">
    <source>
        <dbReference type="EMBL" id="KGO92482.1"/>
    </source>
</evidence>